<accession>A0A9Q3ICT7</accession>
<sequence length="144" mass="16780">MIQTLEDVARRFCAYCLEFEDFDGFTQDWCTLLPALELVYEKSIHSSTNQTLDILEEVWNPKLPQDSLRRDLVEIHPTASIIKRILHKARNHAVRCMEYSFAYAKDTWDKSHATPDFKVVDLVLVSTTNLNNIKQFIKLKDSFA</sequence>
<proteinExistence type="predicted"/>
<dbReference type="OrthoDB" id="3158924at2759"/>
<keyword evidence="2" id="KW-1185">Reference proteome</keyword>
<organism evidence="1 2">
    <name type="scientific">Austropuccinia psidii MF-1</name>
    <dbReference type="NCBI Taxonomy" id="1389203"/>
    <lineage>
        <taxon>Eukaryota</taxon>
        <taxon>Fungi</taxon>
        <taxon>Dikarya</taxon>
        <taxon>Basidiomycota</taxon>
        <taxon>Pucciniomycotina</taxon>
        <taxon>Pucciniomycetes</taxon>
        <taxon>Pucciniales</taxon>
        <taxon>Sphaerophragmiaceae</taxon>
        <taxon>Austropuccinia</taxon>
    </lineage>
</organism>
<dbReference type="EMBL" id="AVOT02043063">
    <property type="protein sequence ID" value="MBW0538481.1"/>
    <property type="molecule type" value="Genomic_DNA"/>
</dbReference>
<name>A0A9Q3ICT7_9BASI</name>
<evidence type="ECO:0000313" key="1">
    <source>
        <dbReference type="EMBL" id="MBW0538481.1"/>
    </source>
</evidence>
<dbReference type="AlphaFoldDB" id="A0A9Q3ICT7"/>
<gene>
    <name evidence="1" type="ORF">O181_078196</name>
</gene>
<protein>
    <submittedName>
        <fullName evidence="1">Uncharacterized protein</fullName>
    </submittedName>
</protein>
<evidence type="ECO:0000313" key="2">
    <source>
        <dbReference type="Proteomes" id="UP000765509"/>
    </source>
</evidence>
<comment type="caution">
    <text evidence="1">The sequence shown here is derived from an EMBL/GenBank/DDBJ whole genome shotgun (WGS) entry which is preliminary data.</text>
</comment>
<dbReference type="Proteomes" id="UP000765509">
    <property type="component" value="Unassembled WGS sequence"/>
</dbReference>
<reference evidence="1" key="1">
    <citation type="submission" date="2021-03" db="EMBL/GenBank/DDBJ databases">
        <title>Draft genome sequence of rust myrtle Austropuccinia psidii MF-1, a brazilian biotype.</title>
        <authorList>
            <person name="Quecine M.C."/>
            <person name="Pachon D.M.R."/>
            <person name="Bonatelli M.L."/>
            <person name="Correr F.H."/>
            <person name="Franceschini L.M."/>
            <person name="Leite T.F."/>
            <person name="Margarido G.R.A."/>
            <person name="Almeida C.A."/>
            <person name="Ferrarezi J.A."/>
            <person name="Labate C.A."/>
        </authorList>
    </citation>
    <scope>NUCLEOTIDE SEQUENCE</scope>
    <source>
        <strain evidence="1">MF-1</strain>
    </source>
</reference>